<dbReference type="RefSeq" id="WP_155700680.1">
    <property type="nucleotide sequence ID" value="NZ_CP034235.1"/>
</dbReference>
<name>A0A6B8RJB3_9BACL</name>
<evidence type="ECO:0008006" key="3">
    <source>
        <dbReference type="Google" id="ProtNLM"/>
    </source>
</evidence>
<sequence length="170" mass="19788">MSKYLKSQKLKSIQNWIKKLEKAEVSEQSEECSVEELKLPYKDIGAGRHRVVFDLGNGLVLKVAKIAKGITCNKNEVNLYRSVSSSLQKHLCKIVEYGHGWLIMKKMNRIIRNKKEYENQVFHILEAFRSMGIRISDLHDKKSGDLKRKNIRLNKDKKIVFIDYANVYSC</sequence>
<dbReference type="KEGG" id="ppsc:EHS13_12490"/>
<protein>
    <recommendedName>
        <fullName evidence="3">Protein kinase domain-containing protein</fullName>
    </recommendedName>
</protein>
<dbReference type="SUPFAM" id="SSF56112">
    <property type="entry name" value="Protein kinase-like (PK-like)"/>
    <property type="match status" value="1"/>
</dbReference>
<reference evidence="2" key="1">
    <citation type="submission" date="2018-11" db="EMBL/GenBank/DDBJ databases">
        <title>Complete genome sequence of Paenibacillus sp. ML311-T8.</title>
        <authorList>
            <person name="Nam Y.-D."/>
            <person name="Kang J."/>
            <person name="Chung W.-H."/>
            <person name="Park Y.S."/>
        </authorList>
    </citation>
    <scope>NUCLEOTIDE SEQUENCE [LARGE SCALE GENOMIC DNA]</scope>
    <source>
        <strain evidence="2">ML311-T8</strain>
    </source>
</reference>
<accession>A0A6B8RJB3</accession>
<dbReference type="OrthoDB" id="1739422at2"/>
<keyword evidence="2" id="KW-1185">Reference proteome</keyword>
<dbReference type="AlphaFoldDB" id="A0A6B8RJB3"/>
<organism evidence="1 2">
    <name type="scientific">Paenibacillus psychroresistens</name>
    <dbReference type="NCBI Taxonomy" id="1778678"/>
    <lineage>
        <taxon>Bacteria</taxon>
        <taxon>Bacillati</taxon>
        <taxon>Bacillota</taxon>
        <taxon>Bacilli</taxon>
        <taxon>Bacillales</taxon>
        <taxon>Paenibacillaceae</taxon>
        <taxon>Paenibacillus</taxon>
    </lineage>
</organism>
<dbReference type="InterPro" id="IPR011009">
    <property type="entry name" value="Kinase-like_dom_sf"/>
</dbReference>
<evidence type="ECO:0000313" key="1">
    <source>
        <dbReference type="EMBL" id="QGQ95643.1"/>
    </source>
</evidence>
<proteinExistence type="predicted"/>
<dbReference type="EMBL" id="CP034235">
    <property type="protein sequence ID" value="QGQ95643.1"/>
    <property type="molecule type" value="Genomic_DNA"/>
</dbReference>
<dbReference type="Proteomes" id="UP000426246">
    <property type="component" value="Chromosome"/>
</dbReference>
<evidence type="ECO:0000313" key="2">
    <source>
        <dbReference type="Proteomes" id="UP000426246"/>
    </source>
</evidence>
<gene>
    <name evidence="1" type="ORF">EHS13_12490</name>
</gene>